<name>A0A1G8UVU8_9FLAO</name>
<sequence length="119" mass="12876">MKKIHIIFFVMLGFLLMPSISYACGGTKKHSCKKEISSNAQKGCCANHDHSKNSKGCGGKCGHKSCGCANGCISGATLIETARFIGFANPTYFFKANFYAPKNFVSSGFHSLWLIPKIS</sequence>
<dbReference type="OrthoDB" id="1256275at2"/>
<evidence type="ECO:0000313" key="2">
    <source>
        <dbReference type="EMBL" id="SDJ57697.1"/>
    </source>
</evidence>
<dbReference type="AlphaFoldDB" id="A0A1G8UVU8"/>
<dbReference type="Proteomes" id="UP000199580">
    <property type="component" value="Unassembled WGS sequence"/>
</dbReference>
<organism evidence="2 3">
    <name type="scientific">Flavobacterium noncentrifugens</name>
    <dbReference type="NCBI Taxonomy" id="1128970"/>
    <lineage>
        <taxon>Bacteria</taxon>
        <taxon>Pseudomonadati</taxon>
        <taxon>Bacteroidota</taxon>
        <taxon>Flavobacteriia</taxon>
        <taxon>Flavobacteriales</taxon>
        <taxon>Flavobacteriaceae</taxon>
        <taxon>Flavobacterium</taxon>
    </lineage>
</organism>
<keyword evidence="1" id="KW-0732">Signal</keyword>
<keyword evidence="3" id="KW-1185">Reference proteome</keyword>
<feature type="chain" id="PRO_5011489763" evidence="1">
    <location>
        <begin position="24"/>
        <end position="119"/>
    </location>
</feature>
<dbReference type="RefSeq" id="WP_139171693.1">
    <property type="nucleotide sequence ID" value="NZ_BKAI01000021.1"/>
</dbReference>
<dbReference type="PROSITE" id="PS51257">
    <property type="entry name" value="PROKAR_LIPOPROTEIN"/>
    <property type="match status" value="1"/>
</dbReference>
<dbReference type="STRING" id="1128970.SAMN04487935_1061"/>
<evidence type="ECO:0000313" key="3">
    <source>
        <dbReference type="Proteomes" id="UP000199580"/>
    </source>
</evidence>
<gene>
    <name evidence="2" type="ORF">SAMN04487935_1061</name>
</gene>
<protein>
    <submittedName>
        <fullName evidence="2">Uncharacterized protein</fullName>
    </submittedName>
</protein>
<proteinExistence type="predicted"/>
<reference evidence="2 3" key="1">
    <citation type="submission" date="2016-10" db="EMBL/GenBank/DDBJ databases">
        <authorList>
            <person name="de Groot N.N."/>
        </authorList>
    </citation>
    <scope>NUCLEOTIDE SEQUENCE [LARGE SCALE GENOMIC DNA]</scope>
    <source>
        <strain evidence="2 3">CGMCC 1.10076</strain>
    </source>
</reference>
<accession>A0A1G8UVU8</accession>
<dbReference type="EMBL" id="FNEZ01000002">
    <property type="protein sequence ID" value="SDJ57697.1"/>
    <property type="molecule type" value="Genomic_DNA"/>
</dbReference>
<feature type="signal peptide" evidence="1">
    <location>
        <begin position="1"/>
        <end position="23"/>
    </location>
</feature>
<evidence type="ECO:0000256" key="1">
    <source>
        <dbReference type="SAM" id="SignalP"/>
    </source>
</evidence>